<gene>
    <name evidence="2" type="ORF">KUF71_011006</name>
</gene>
<keyword evidence="3" id="KW-1185">Reference proteome</keyword>
<protein>
    <submittedName>
        <fullName evidence="2">Glutamate receptor ionotropic, delta-1</fullName>
    </submittedName>
</protein>
<name>A0AAE1LJK0_9NEOP</name>
<evidence type="ECO:0000313" key="2">
    <source>
        <dbReference type="EMBL" id="KAK3921830.1"/>
    </source>
</evidence>
<comment type="caution">
    <text evidence="2">The sequence shown here is derived from an EMBL/GenBank/DDBJ whole genome shotgun (WGS) entry which is preliminary data.</text>
</comment>
<reference evidence="2" key="1">
    <citation type="submission" date="2021-07" db="EMBL/GenBank/DDBJ databases">
        <authorList>
            <person name="Catto M.A."/>
            <person name="Jacobson A."/>
            <person name="Kennedy G."/>
            <person name="Labadie P."/>
            <person name="Hunt B.G."/>
            <person name="Srinivasan R."/>
        </authorList>
    </citation>
    <scope>NUCLEOTIDE SEQUENCE</scope>
    <source>
        <strain evidence="2">PL_HMW_Pooled</strain>
        <tissue evidence="2">Head</tissue>
    </source>
</reference>
<evidence type="ECO:0000313" key="3">
    <source>
        <dbReference type="Proteomes" id="UP001219518"/>
    </source>
</evidence>
<reference evidence="2" key="2">
    <citation type="journal article" date="2023" name="BMC Genomics">
        <title>Pest status, molecular evolution, and epigenetic factors derived from the genome assembly of Frankliniella fusca, a thysanopteran phytovirus vector.</title>
        <authorList>
            <person name="Catto M.A."/>
            <person name="Labadie P.E."/>
            <person name="Jacobson A.L."/>
            <person name="Kennedy G.G."/>
            <person name="Srinivasan R."/>
            <person name="Hunt B.G."/>
        </authorList>
    </citation>
    <scope>NUCLEOTIDE SEQUENCE</scope>
    <source>
        <strain evidence="2">PL_HMW_Pooled</strain>
    </source>
</reference>
<feature type="compositionally biased region" description="Pro residues" evidence="1">
    <location>
        <begin position="131"/>
        <end position="140"/>
    </location>
</feature>
<feature type="region of interest" description="Disordered" evidence="1">
    <location>
        <begin position="1"/>
        <end position="33"/>
    </location>
</feature>
<evidence type="ECO:0000256" key="1">
    <source>
        <dbReference type="SAM" id="MobiDB-lite"/>
    </source>
</evidence>
<feature type="region of interest" description="Disordered" evidence="1">
    <location>
        <begin position="470"/>
        <end position="494"/>
    </location>
</feature>
<proteinExistence type="predicted"/>
<feature type="region of interest" description="Disordered" evidence="1">
    <location>
        <begin position="114"/>
        <end position="174"/>
    </location>
</feature>
<feature type="compositionally biased region" description="Low complexity" evidence="1">
    <location>
        <begin position="117"/>
        <end position="130"/>
    </location>
</feature>
<accession>A0AAE1LJK0</accession>
<organism evidence="2 3">
    <name type="scientific">Frankliniella fusca</name>
    <dbReference type="NCBI Taxonomy" id="407009"/>
    <lineage>
        <taxon>Eukaryota</taxon>
        <taxon>Metazoa</taxon>
        <taxon>Ecdysozoa</taxon>
        <taxon>Arthropoda</taxon>
        <taxon>Hexapoda</taxon>
        <taxon>Insecta</taxon>
        <taxon>Pterygota</taxon>
        <taxon>Neoptera</taxon>
        <taxon>Paraneoptera</taxon>
        <taxon>Thysanoptera</taxon>
        <taxon>Terebrantia</taxon>
        <taxon>Thripoidea</taxon>
        <taxon>Thripidae</taxon>
        <taxon>Frankliniella</taxon>
    </lineage>
</organism>
<keyword evidence="2" id="KW-0675">Receptor</keyword>
<dbReference type="EMBL" id="JAHWGI010001056">
    <property type="protein sequence ID" value="KAK3921830.1"/>
    <property type="molecule type" value="Genomic_DNA"/>
</dbReference>
<feature type="compositionally biased region" description="Basic and acidic residues" evidence="1">
    <location>
        <begin position="1"/>
        <end position="17"/>
    </location>
</feature>
<dbReference type="AlphaFoldDB" id="A0AAE1LJK0"/>
<sequence length="523" mass="54159">MEAGERSSESDGWKGDDAWAEAEAVPHSRPSTPSATMLRGALVVLAFMAAGAAGTTRPRHPDDTLDLLADFLALQAATIAPSYLSGVSCTWGAAAVIGSLSRRGLTAYVVDAGGAGTTNTTPGTSAMTPAPARPGAPGAPGPGTANNPLYQPRVAPSKQAAGPGPGPGPSPAGLLALPEVQALLGALHARGQPGRDGEPSLAEEVFLDMACPGADQLLHAASAGNLFRRPFRWVLLAGGGGGGCPPDLEAYTPRAALVDSQVTVLCPGRAVEVHRSGLGGPAAARAVAERSGPGPGGHLRLLQLRRGDIERDMQGLIVRTGIALLDSNDSIHHLTDGREKQFDQLTKTTFTILLQAYELMNATISLHVTNSHGYIRNGTYDGLLGDLFNGLVETGATVMLPVAFRMLAITYSGFSIPMRAVTVFRQPPLAYTDNVFWLPFPDSLWAAALSLVALCCVLAMVALHLEPSGADPGAQPAEPQRSQGAGRGGPKQPLRASLSDVFLLAFGAIAQQGGEEEEAPPEW</sequence>
<dbReference type="Proteomes" id="UP001219518">
    <property type="component" value="Unassembled WGS sequence"/>
</dbReference>